<evidence type="ECO:0000313" key="3">
    <source>
        <dbReference type="Proteomes" id="UP000188268"/>
    </source>
</evidence>
<dbReference type="AlphaFoldDB" id="A0A1R3H936"/>
<dbReference type="EMBL" id="AWWV01012486">
    <property type="protein sequence ID" value="OMO66845.1"/>
    <property type="molecule type" value="Genomic_DNA"/>
</dbReference>
<feature type="compositionally biased region" description="Basic and acidic residues" evidence="1">
    <location>
        <begin position="43"/>
        <end position="84"/>
    </location>
</feature>
<feature type="compositionally biased region" description="Basic and acidic residues" evidence="1">
    <location>
        <begin position="17"/>
        <end position="36"/>
    </location>
</feature>
<evidence type="ECO:0000256" key="1">
    <source>
        <dbReference type="SAM" id="MobiDB-lite"/>
    </source>
</evidence>
<name>A0A1R3H936_COCAP</name>
<dbReference type="Proteomes" id="UP000188268">
    <property type="component" value="Unassembled WGS sequence"/>
</dbReference>
<sequence length="84" mass="9766">QSNHQPPKTKAQPATTKTKENSTGKIGERRSEKMREQGNTNRARTEGDDNENRDQMTQKESGKIRRESRGERRSNGERKKLRKE</sequence>
<feature type="non-terminal residue" evidence="2">
    <location>
        <position position="1"/>
    </location>
</feature>
<comment type="caution">
    <text evidence="2">The sequence shown here is derived from an EMBL/GenBank/DDBJ whole genome shotgun (WGS) entry which is preliminary data.</text>
</comment>
<gene>
    <name evidence="2" type="ORF">CCACVL1_20966</name>
</gene>
<proteinExistence type="predicted"/>
<feature type="region of interest" description="Disordered" evidence="1">
    <location>
        <begin position="1"/>
        <end position="84"/>
    </location>
</feature>
<dbReference type="Gramene" id="OMO66845">
    <property type="protein sequence ID" value="OMO66845"/>
    <property type="gene ID" value="CCACVL1_20966"/>
</dbReference>
<protein>
    <submittedName>
        <fullName evidence="2">Uncharacterized protein</fullName>
    </submittedName>
</protein>
<accession>A0A1R3H936</accession>
<organism evidence="2 3">
    <name type="scientific">Corchorus capsularis</name>
    <name type="common">Jute</name>
    <dbReference type="NCBI Taxonomy" id="210143"/>
    <lineage>
        <taxon>Eukaryota</taxon>
        <taxon>Viridiplantae</taxon>
        <taxon>Streptophyta</taxon>
        <taxon>Embryophyta</taxon>
        <taxon>Tracheophyta</taxon>
        <taxon>Spermatophyta</taxon>
        <taxon>Magnoliopsida</taxon>
        <taxon>eudicotyledons</taxon>
        <taxon>Gunneridae</taxon>
        <taxon>Pentapetalae</taxon>
        <taxon>rosids</taxon>
        <taxon>malvids</taxon>
        <taxon>Malvales</taxon>
        <taxon>Malvaceae</taxon>
        <taxon>Grewioideae</taxon>
        <taxon>Apeibeae</taxon>
        <taxon>Corchorus</taxon>
    </lineage>
</organism>
<evidence type="ECO:0000313" key="2">
    <source>
        <dbReference type="EMBL" id="OMO66845.1"/>
    </source>
</evidence>
<reference evidence="2 3" key="1">
    <citation type="submission" date="2013-09" db="EMBL/GenBank/DDBJ databases">
        <title>Corchorus capsularis genome sequencing.</title>
        <authorList>
            <person name="Alam M."/>
            <person name="Haque M.S."/>
            <person name="Islam M.S."/>
            <person name="Emdad E.M."/>
            <person name="Islam M.M."/>
            <person name="Ahmed B."/>
            <person name="Halim A."/>
            <person name="Hossen Q.M.M."/>
            <person name="Hossain M.Z."/>
            <person name="Ahmed R."/>
            <person name="Khan M.M."/>
            <person name="Islam R."/>
            <person name="Rashid M.M."/>
            <person name="Khan S.A."/>
            <person name="Rahman M.S."/>
            <person name="Alam M."/>
        </authorList>
    </citation>
    <scope>NUCLEOTIDE SEQUENCE [LARGE SCALE GENOMIC DNA]</scope>
    <source>
        <strain evidence="3">cv. CVL-1</strain>
        <tissue evidence="2">Whole seedling</tissue>
    </source>
</reference>
<keyword evidence="3" id="KW-1185">Reference proteome</keyword>
<feature type="compositionally biased region" description="Low complexity" evidence="1">
    <location>
        <begin position="1"/>
        <end position="16"/>
    </location>
</feature>